<evidence type="ECO:0008006" key="8">
    <source>
        <dbReference type="Google" id="ProtNLM"/>
    </source>
</evidence>
<evidence type="ECO:0000313" key="7">
    <source>
        <dbReference type="Proteomes" id="UP001213000"/>
    </source>
</evidence>
<dbReference type="GO" id="GO:0003735">
    <property type="term" value="F:structural constituent of ribosome"/>
    <property type="evidence" value="ECO:0007669"/>
    <property type="project" value="InterPro"/>
</dbReference>
<dbReference type="InterPro" id="IPR020568">
    <property type="entry name" value="Ribosomal_Su5_D2-typ_SF"/>
</dbReference>
<dbReference type="InterPro" id="IPR000754">
    <property type="entry name" value="Ribosomal_uS9"/>
</dbReference>
<comment type="caution">
    <text evidence="6">The sequence shown here is derived from an EMBL/GenBank/DDBJ whole genome shotgun (WGS) entry which is preliminary data.</text>
</comment>
<dbReference type="InterPro" id="IPR020574">
    <property type="entry name" value="Ribosomal_uS9_CS"/>
</dbReference>
<dbReference type="EMBL" id="JANIEX010000095">
    <property type="protein sequence ID" value="KAJ3573678.1"/>
    <property type="molecule type" value="Genomic_DNA"/>
</dbReference>
<evidence type="ECO:0000256" key="3">
    <source>
        <dbReference type="ARBA" id="ARBA00023274"/>
    </source>
</evidence>
<proteinExistence type="inferred from homology"/>
<dbReference type="AlphaFoldDB" id="A0AAD5W4Q7"/>
<comment type="similarity">
    <text evidence="1 4">Belongs to the universal ribosomal protein uS9 family.</text>
</comment>
<dbReference type="Proteomes" id="UP001213000">
    <property type="component" value="Unassembled WGS sequence"/>
</dbReference>
<evidence type="ECO:0000256" key="4">
    <source>
        <dbReference type="RuleBase" id="RU003815"/>
    </source>
</evidence>
<dbReference type="PROSITE" id="PS00360">
    <property type="entry name" value="RIBOSOMAL_S9"/>
    <property type="match status" value="1"/>
</dbReference>
<dbReference type="Gene3D" id="3.30.230.10">
    <property type="match status" value="1"/>
</dbReference>
<evidence type="ECO:0000313" key="6">
    <source>
        <dbReference type="EMBL" id="KAJ3573678.1"/>
    </source>
</evidence>
<keyword evidence="3 4" id="KW-0687">Ribonucleoprotein</keyword>
<name>A0AAD5W4Q7_9AGAR</name>
<dbReference type="GO" id="GO:0003723">
    <property type="term" value="F:RNA binding"/>
    <property type="evidence" value="ECO:0007669"/>
    <property type="project" value="TreeGrafter"/>
</dbReference>
<evidence type="ECO:0000256" key="5">
    <source>
        <dbReference type="SAM" id="MobiDB-lite"/>
    </source>
</evidence>
<dbReference type="GO" id="GO:0022627">
    <property type="term" value="C:cytosolic small ribosomal subunit"/>
    <property type="evidence" value="ECO:0007669"/>
    <property type="project" value="TreeGrafter"/>
</dbReference>
<keyword evidence="2 4" id="KW-0689">Ribosomal protein</keyword>
<evidence type="ECO:0000256" key="1">
    <source>
        <dbReference type="ARBA" id="ARBA00005251"/>
    </source>
</evidence>
<evidence type="ECO:0000256" key="2">
    <source>
        <dbReference type="ARBA" id="ARBA00022980"/>
    </source>
</evidence>
<accession>A0AAD5W4Q7</accession>
<keyword evidence="7" id="KW-1185">Reference proteome</keyword>
<dbReference type="InterPro" id="IPR014721">
    <property type="entry name" value="Ribsml_uS5_D2-typ_fold_subgr"/>
</dbReference>
<protein>
    <recommendedName>
        <fullName evidence="8">40S ribosomal protein S16</fullName>
    </recommendedName>
</protein>
<dbReference type="GO" id="GO:0006412">
    <property type="term" value="P:translation"/>
    <property type="evidence" value="ECO:0007669"/>
    <property type="project" value="InterPro"/>
</dbReference>
<sequence>MNCLAAQATESLPLLAYYRRRPRRPQEQARPSRPSSKWQLKSRPFRHSTATAVAHAKEGRGLIRVNGSPINLVQPEILRLKVYEPVLVAGEDAFSVLDIRVRVKGGGHTSQVYAIRQAIAKAIVAYYAKYVDAYSALELKKKLVAYDRTLLIADPRRMEPKKFGGGGARARRQKSYR</sequence>
<dbReference type="PANTHER" id="PTHR21569:SF16">
    <property type="entry name" value="RIBOSOMAL PROTEIN S16"/>
    <property type="match status" value="1"/>
</dbReference>
<dbReference type="FunFam" id="3.30.230.10:FF:000007">
    <property type="entry name" value="40S ribosomal protein S16"/>
    <property type="match status" value="1"/>
</dbReference>
<reference evidence="6" key="1">
    <citation type="submission" date="2022-07" db="EMBL/GenBank/DDBJ databases">
        <title>Genome Sequence of Leucocoprinus birnbaumii.</title>
        <authorList>
            <person name="Buettner E."/>
        </authorList>
    </citation>
    <scope>NUCLEOTIDE SEQUENCE</scope>
    <source>
        <strain evidence="6">VT141</strain>
    </source>
</reference>
<dbReference type="SUPFAM" id="SSF54211">
    <property type="entry name" value="Ribosomal protein S5 domain 2-like"/>
    <property type="match status" value="1"/>
</dbReference>
<gene>
    <name evidence="6" type="ORF">NP233_g2282</name>
</gene>
<dbReference type="Pfam" id="PF00380">
    <property type="entry name" value="Ribosomal_S9"/>
    <property type="match status" value="1"/>
</dbReference>
<organism evidence="6 7">
    <name type="scientific">Leucocoprinus birnbaumii</name>
    <dbReference type="NCBI Taxonomy" id="56174"/>
    <lineage>
        <taxon>Eukaryota</taxon>
        <taxon>Fungi</taxon>
        <taxon>Dikarya</taxon>
        <taxon>Basidiomycota</taxon>
        <taxon>Agaricomycotina</taxon>
        <taxon>Agaricomycetes</taxon>
        <taxon>Agaricomycetidae</taxon>
        <taxon>Agaricales</taxon>
        <taxon>Agaricineae</taxon>
        <taxon>Agaricaceae</taxon>
        <taxon>Leucocoprinus</taxon>
    </lineage>
</organism>
<feature type="region of interest" description="Disordered" evidence="5">
    <location>
        <begin position="20"/>
        <end position="44"/>
    </location>
</feature>
<dbReference type="PANTHER" id="PTHR21569">
    <property type="entry name" value="RIBOSOMAL PROTEIN S9"/>
    <property type="match status" value="1"/>
</dbReference>
<dbReference type="GO" id="GO:0000462">
    <property type="term" value="P:maturation of SSU-rRNA from tricistronic rRNA transcript (SSU-rRNA, 5.8S rRNA, LSU-rRNA)"/>
    <property type="evidence" value="ECO:0007669"/>
    <property type="project" value="TreeGrafter"/>
</dbReference>